<keyword evidence="1" id="KW-1133">Transmembrane helix</keyword>
<reference evidence="2 3" key="1">
    <citation type="submission" date="2020-08" db="EMBL/GenBank/DDBJ databases">
        <title>Genomic Encyclopedia of Type Strains, Phase IV (KMG-IV): sequencing the most valuable type-strain genomes for metagenomic binning, comparative biology and taxonomic classification.</title>
        <authorList>
            <person name="Goeker M."/>
        </authorList>
    </citation>
    <scope>NUCLEOTIDE SEQUENCE [LARGE SCALE GENOMIC DNA]</scope>
    <source>
        <strain evidence="2 3">DSM 28538</strain>
    </source>
</reference>
<comment type="caution">
    <text evidence="2">The sequence shown here is derived from an EMBL/GenBank/DDBJ whole genome shotgun (WGS) entry which is preliminary data.</text>
</comment>
<dbReference type="EMBL" id="JACHIM010000005">
    <property type="protein sequence ID" value="MBB5074082.1"/>
    <property type="molecule type" value="Genomic_DNA"/>
</dbReference>
<dbReference type="AlphaFoldDB" id="A0A840NXN1"/>
<keyword evidence="3" id="KW-1185">Reference proteome</keyword>
<evidence type="ECO:0000313" key="3">
    <source>
        <dbReference type="Proteomes" id="UP000561417"/>
    </source>
</evidence>
<accession>A0A840NXN1</accession>
<dbReference type="Proteomes" id="UP000561417">
    <property type="component" value="Unassembled WGS sequence"/>
</dbReference>
<keyword evidence="1" id="KW-0812">Transmembrane</keyword>
<sequence length="81" mass="9167">MIKGIKIKGLLYGSLHSNLGKNIIGLFVPISFCSEIFLLLQSLKYLNKKPPILRKSVAIIVDMTVLLLIQCQAFWMEWCGD</sequence>
<feature type="transmembrane region" description="Helical" evidence="1">
    <location>
        <begin position="23"/>
        <end position="40"/>
    </location>
</feature>
<evidence type="ECO:0000313" key="2">
    <source>
        <dbReference type="EMBL" id="MBB5074082.1"/>
    </source>
</evidence>
<feature type="transmembrane region" description="Helical" evidence="1">
    <location>
        <begin position="52"/>
        <end position="75"/>
    </location>
</feature>
<evidence type="ECO:0000256" key="1">
    <source>
        <dbReference type="SAM" id="Phobius"/>
    </source>
</evidence>
<proteinExistence type="predicted"/>
<organism evidence="2 3">
    <name type="scientific">Bartonella callosciuri</name>
    <dbReference type="NCBI Taxonomy" id="686223"/>
    <lineage>
        <taxon>Bacteria</taxon>
        <taxon>Pseudomonadati</taxon>
        <taxon>Pseudomonadota</taxon>
        <taxon>Alphaproteobacteria</taxon>
        <taxon>Hyphomicrobiales</taxon>
        <taxon>Bartonellaceae</taxon>
        <taxon>Bartonella</taxon>
    </lineage>
</organism>
<keyword evidence="1" id="KW-0472">Membrane</keyword>
<protein>
    <submittedName>
        <fullName evidence="2">Uncharacterized protein</fullName>
    </submittedName>
</protein>
<gene>
    <name evidence="2" type="ORF">HNQ69_001216</name>
</gene>
<name>A0A840NXN1_9HYPH</name>